<reference evidence="3" key="1">
    <citation type="journal article" date="2019" name="Int. J. Syst. Evol. Microbiol.">
        <title>The Global Catalogue of Microorganisms (GCM) 10K type strain sequencing project: providing services to taxonomists for standard genome sequencing and annotation.</title>
        <authorList>
            <consortium name="The Broad Institute Genomics Platform"/>
            <consortium name="The Broad Institute Genome Sequencing Center for Infectious Disease"/>
            <person name="Wu L."/>
            <person name="Ma J."/>
        </authorList>
    </citation>
    <scope>NUCLEOTIDE SEQUENCE [LARGE SCALE GENOMIC DNA]</scope>
    <source>
        <strain evidence="3">CCM 7855</strain>
    </source>
</reference>
<sequence>MSGGNREIDLVDEWDQLSTAVGARFTDGAVYGAAVAERRSVATVLVPSRERGELRAIAALSTRRVGPVSVARLAGHGLGQGGDAVTADASAARGLADRLAERRLILHLDQMATDSDLLHALRDHPQWRVHTRVTSDIPMLTLRPGWTARDVRSGRTLSQLRSVRTKYAAAGDEVRFELLQTTADLDRRWDDMRRVASKRAESRPEWDQWLEGERGTLVRAVLDGEARAGRMRVLGMTAGGQWIGHDIAVKCGTTWARYLTHFDPDHARVQPGHQLMVWIIDHHDELGVDRIHHGRGVTPVKKAWSDEDLLDAVDVWAVPTSIPAAGSVLAVITGITIARVRTITALKRVARRLLRRNR</sequence>
<dbReference type="InterPro" id="IPR038740">
    <property type="entry name" value="BioF2-like_GNAT_dom"/>
</dbReference>
<dbReference type="Proteomes" id="UP000632454">
    <property type="component" value="Unassembled WGS sequence"/>
</dbReference>
<gene>
    <name evidence="2" type="ORF">GCM10007298_07770</name>
</gene>
<keyword evidence="3" id="KW-1185">Reference proteome</keyword>
<evidence type="ECO:0000259" key="1">
    <source>
        <dbReference type="Pfam" id="PF13480"/>
    </source>
</evidence>
<dbReference type="Pfam" id="PF13480">
    <property type="entry name" value="Acetyltransf_6"/>
    <property type="match status" value="1"/>
</dbReference>
<proteinExistence type="predicted"/>
<dbReference type="SUPFAM" id="SSF55729">
    <property type="entry name" value="Acyl-CoA N-acyltransferases (Nat)"/>
    <property type="match status" value="1"/>
</dbReference>
<accession>A0ABQ1UBN9</accession>
<protein>
    <recommendedName>
        <fullName evidence="1">BioF2-like acetyltransferase domain-containing protein</fullName>
    </recommendedName>
</protein>
<dbReference type="EMBL" id="BMCS01000001">
    <property type="protein sequence ID" value="GGF14192.1"/>
    <property type="molecule type" value="Genomic_DNA"/>
</dbReference>
<evidence type="ECO:0000313" key="2">
    <source>
        <dbReference type="EMBL" id="GGF14192.1"/>
    </source>
</evidence>
<organism evidence="2 3">
    <name type="scientific">Williamsia phyllosphaerae</name>
    <dbReference type="NCBI Taxonomy" id="885042"/>
    <lineage>
        <taxon>Bacteria</taxon>
        <taxon>Bacillati</taxon>
        <taxon>Actinomycetota</taxon>
        <taxon>Actinomycetes</taxon>
        <taxon>Mycobacteriales</taxon>
        <taxon>Nocardiaceae</taxon>
        <taxon>Williamsia</taxon>
    </lineage>
</organism>
<dbReference type="InterPro" id="IPR016181">
    <property type="entry name" value="Acyl_CoA_acyltransferase"/>
</dbReference>
<name>A0ABQ1UBN9_9NOCA</name>
<feature type="domain" description="BioF2-like acetyltransferase" evidence="1">
    <location>
        <begin position="156"/>
        <end position="301"/>
    </location>
</feature>
<evidence type="ECO:0000313" key="3">
    <source>
        <dbReference type="Proteomes" id="UP000632454"/>
    </source>
</evidence>
<comment type="caution">
    <text evidence="2">The sequence shown here is derived from an EMBL/GenBank/DDBJ whole genome shotgun (WGS) entry which is preliminary data.</text>
</comment>